<sequence length="78" mass="8906">MKDNSAGFRNRGMTIQENEMKWRVNLTIRRMGRSCGSCKQEFETVVTACSAEMAVRLAKDYSGADRKHINFLSTVWSV</sequence>
<organism evidence="1">
    <name type="scientific">Vibrio phage Vc1</name>
    <dbReference type="NCBI Taxonomy" id="1480731"/>
    <lineage>
        <taxon>Viruses</taxon>
        <taxon>Duplodnaviria</taxon>
        <taxon>Heunggongvirae</taxon>
        <taxon>Uroviricota</taxon>
        <taxon>Caudoviricetes</taxon>
        <taxon>Drexlerviridae</taxon>
        <taxon>Jhansiroadvirus</taxon>
        <taxon>Jhansiroadvirus gwaliVC1</taxon>
    </lineage>
</organism>
<evidence type="ECO:0000313" key="1">
    <source>
        <dbReference type="EMBL" id="QJT70661.1"/>
    </source>
</evidence>
<protein>
    <submittedName>
        <fullName evidence="1">Uncharacterized protein</fullName>
    </submittedName>
</protein>
<proteinExistence type="predicted"/>
<reference evidence="1" key="1">
    <citation type="submission" date="2020-04" db="EMBL/GenBank/DDBJ databases">
        <authorList>
            <person name="Kumar P."/>
            <person name="Meghvansi M.K."/>
            <person name="Kamboj D.V."/>
        </authorList>
    </citation>
    <scope>NUCLEOTIDE SEQUENCE [LARGE SCALE GENOMIC DNA]</scope>
</reference>
<gene>
    <name evidence="1" type="ORF">2019VC1_56</name>
</gene>
<dbReference type="EMBL" id="MT360682">
    <property type="protein sequence ID" value="QJT70661.1"/>
    <property type="molecule type" value="Genomic_DNA"/>
</dbReference>
<name>A0A6M5C983_9CAUD</name>
<accession>A0A6M5C983</accession>